<dbReference type="AlphaFoldDB" id="A0AAE0YHI4"/>
<evidence type="ECO:0000313" key="2">
    <source>
        <dbReference type="Proteomes" id="UP001283361"/>
    </source>
</evidence>
<keyword evidence="2" id="KW-1185">Reference proteome</keyword>
<organism evidence="1 2">
    <name type="scientific">Elysia crispata</name>
    <name type="common">lettuce slug</name>
    <dbReference type="NCBI Taxonomy" id="231223"/>
    <lineage>
        <taxon>Eukaryota</taxon>
        <taxon>Metazoa</taxon>
        <taxon>Spiralia</taxon>
        <taxon>Lophotrochozoa</taxon>
        <taxon>Mollusca</taxon>
        <taxon>Gastropoda</taxon>
        <taxon>Heterobranchia</taxon>
        <taxon>Euthyneura</taxon>
        <taxon>Panpulmonata</taxon>
        <taxon>Sacoglossa</taxon>
        <taxon>Placobranchoidea</taxon>
        <taxon>Plakobranchidae</taxon>
        <taxon>Elysia</taxon>
    </lineage>
</organism>
<protein>
    <submittedName>
        <fullName evidence="1">Uncharacterized protein</fullName>
    </submittedName>
</protein>
<sequence length="105" mass="11774">MVLGRVYKDFHREYFRSIGTLFSSPSNCCSREVIKSCARTDANFVCILRRIIQNPFPDPQSLPTSWSSLVFHCFHNDAHSSKYPAGLPSLFAGVPRAGHSSPKTK</sequence>
<dbReference type="Proteomes" id="UP001283361">
    <property type="component" value="Unassembled WGS sequence"/>
</dbReference>
<reference evidence="1" key="1">
    <citation type="journal article" date="2023" name="G3 (Bethesda)">
        <title>A reference genome for the long-term kleptoplast-retaining sea slug Elysia crispata morphotype clarki.</title>
        <authorList>
            <person name="Eastman K.E."/>
            <person name="Pendleton A.L."/>
            <person name="Shaikh M.A."/>
            <person name="Suttiyut T."/>
            <person name="Ogas R."/>
            <person name="Tomko P."/>
            <person name="Gavelis G."/>
            <person name="Widhalm J.R."/>
            <person name="Wisecaver J.H."/>
        </authorList>
    </citation>
    <scope>NUCLEOTIDE SEQUENCE</scope>
    <source>
        <strain evidence="1">ECLA1</strain>
    </source>
</reference>
<name>A0AAE0YHI4_9GAST</name>
<proteinExistence type="predicted"/>
<evidence type="ECO:0000313" key="1">
    <source>
        <dbReference type="EMBL" id="KAK3746087.1"/>
    </source>
</evidence>
<comment type="caution">
    <text evidence="1">The sequence shown here is derived from an EMBL/GenBank/DDBJ whole genome shotgun (WGS) entry which is preliminary data.</text>
</comment>
<dbReference type="EMBL" id="JAWDGP010006169">
    <property type="protein sequence ID" value="KAK3746087.1"/>
    <property type="molecule type" value="Genomic_DNA"/>
</dbReference>
<accession>A0AAE0YHI4</accession>
<gene>
    <name evidence="1" type="ORF">RRG08_065252</name>
</gene>